<dbReference type="Gene3D" id="1.20.1440.130">
    <property type="entry name" value="VKOR domain"/>
    <property type="match status" value="1"/>
</dbReference>
<dbReference type="InterPro" id="IPR044698">
    <property type="entry name" value="VKOR/LTO1"/>
</dbReference>
<dbReference type="SMART" id="SM00756">
    <property type="entry name" value="VKc"/>
    <property type="match status" value="1"/>
</dbReference>
<evidence type="ECO:0000256" key="7">
    <source>
        <dbReference type="ARBA" id="ARBA00023136"/>
    </source>
</evidence>
<dbReference type="InterPro" id="IPR012932">
    <property type="entry name" value="VKOR"/>
</dbReference>
<feature type="transmembrane region" description="Helical" evidence="10">
    <location>
        <begin position="141"/>
        <end position="162"/>
    </location>
</feature>
<evidence type="ECO:0000256" key="4">
    <source>
        <dbReference type="ARBA" id="ARBA00022719"/>
    </source>
</evidence>
<proteinExistence type="inferred from homology"/>
<feature type="transmembrane region" description="Helical" evidence="10">
    <location>
        <begin position="171"/>
        <end position="191"/>
    </location>
</feature>
<keyword evidence="9" id="KW-0676">Redox-active center</keyword>
<evidence type="ECO:0000256" key="10">
    <source>
        <dbReference type="SAM" id="Phobius"/>
    </source>
</evidence>
<gene>
    <name evidence="12" type="ORF">ENR64_08200</name>
</gene>
<dbReference type="InterPro" id="IPR036249">
    <property type="entry name" value="Thioredoxin-like_sf"/>
</dbReference>
<protein>
    <submittedName>
        <fullName evidence="12">Vitamin K epoxide reductase family protein</fullName>
    </submittedName>
</protein>
<keyword evidence="3 10" id="KW-0812">Transmembrane</keyword>
<keyword evidence="6" id="KW-0560">Oxidoreductase</keyword>
<dbReference type="EMBL" id="DSRU01000110">
    <property type="protein sequence ID" value="HFM97737.1"/>
    <property type="molecule type" value="Genomic_DNA"/>
</dbReference>
<dbReference type="Gene3D" id="3.40.30.10">
    <property type="entry name" value="Glutaredoxin"/>
    <property type="match status" value="1"/>
</dbReference>
<keyword evidence="4" id="KW-0874">Quinone</keyword>
<evidence type="ECO:0000256" key="1">
    <source>
        <dbReference type="ARBA" id="ARBA00004141"/>
    </source>
</evidence>
<dbReference type="CDD" id="cd12916">
    <property type="entry name" value="VKOR_1"/>
    <property type="match status" value="1"/>
</dbReference>
<feature type="transmembrane region" description="Helical" evidence="10">
    <location>
        <begin position="61"/>
        <end position="86"/>
    </location>
</feature>
<feature type="transmembrane region" description="Helical" evidence="10">
    <location>
        <begin position="21"/>
        <end position="41"/>
    </location>
</feature>
<feature type="domain" description="Vitamin K epoxide reductase" evidence="11">
    <location>
        <begin position="15"/>
        <end position="163"/>
    </location>
</feature>
<reference evidence="12" key="1">
    <citation type="journal article" date="2020" name="mSystems">
        <title>Genome- and Community-Level Interaction Insights into Carbon Utilization and Element Cycling Functions of Hydrothermarchaeota in Hydrothermal Sediment.</title>
        <authorList>
            <person name="Zhou Z."/>
            <person name="Liu Y."/>
            <person name="Xu W."/>
            <person name="Pan J."/>
            <person name="Luo Z.H."/>
            <person name="Li M."/>
        </authorList>
    </citation>
    <scope>NUCLEOTIDE SEQUENCE [LARGE SCALE GENOMIC DNA]</scope>
    <source>
        <strain evidence="12">SpSt-418</strain>
    </source>
</reference>
<dbReference type="GO" id="GO:0016491">
    <property type="term" value="F:oxidoreductase activity"/>
    <property type="evidence" value="ECO:0007669"/>
    <property type="project" value="UniProtKB-KW"/>
</dbReference>
<dbReference type="AlphaFoldDB" id="A0A7C3PMS0"/>
<evidence type="ECO:0000313" key="12">
    <source>
        <dbReference type="EMBL" id="HFM97737.1"/>
    </source>
</evidence>
<dbReference type="PANTHER" id="PTHR34573:SF1">
    <property type="entry name" value="VITAMIN K EPOXIDE REDUCTASE DOMAIN-CONTAINING PROTEIN"/>
    <property type="match status" value="1"/>
</dbReference>
<sequence length="326" mass="35468">MSDLLSRRRKLPWIQQWSRPILGAIAILGMLNTGYITLSKLTNTEAVCPTGGCETVLSSPYATIFGLPLALFGFLAYTAMAAFALGPLAVKPEQNRPLRNKLENWTWLLLFAGATAMLVFSGYLMNIMFSKFVAPLGVKGLCYFCLASALFALSLFIVTLLGRAWDDIGQLLLIGVVVAIATLVTTLGIYAPLDARQPEQPGGAGQTGYAIQTTSGPAEIALAEHLKKVGAKMYGAYWCPHCYDQKQLFGKEAAAIFNYVECAPDGRNAKPDVCQKVAPQIEAQTKEPFAFPTWEVNGRFYRGTQSLEELANASGYSGPRSFQNNQ</sequence>
<dbReference type="SUPFAM" id="SSF52833">
    <property type="entry name" value="Thioredoxin-like"/>
    <property type="match status" value="1"/>
</dbReference>
<evidence type="ECO:0000256" key="5">
    <source>
        <dbReference type="ARBA" id="ARBA00022989"/>
    </source>
</evidence>
<evidence type="ECO:0000259" key="11">
    <source>
        <dbReference type="SMART" id="SM00756"/>
    </source>
</evidence>
<accession>A0A7C3PMS0</accession>
<comment type="subcellular location">
    <subcellularLocation>
        <location evidence="1">Membrane</location>
        <topology evidence="1">Multi-pass membrane protein</topology>
    </subcellularLocation>
</comment>
<comment type="caution">
    <text evidence="12">The sequence shown here is derived from an EMBL/GenBank/DDBJ whole genome shotgun (WGS) entry which is preliminary data.</text>
</comment>
<evidence type="ECO:0000256" key="3">
    <source>
        <dbReference type="ARBA" id="ARBA00022692"/>
    </source>
</evidence>
<dbReference type="InterPro" id="IPR038354">
    <property type="entry name" value="VKOR_sf"/>
</dbReference>
<evidence type="ECO:0000256" key="9">
    <source>
        <dbReference type="ARBA" id="ARBA00023284"/>
    </source>
</evidence>
<dbReference type="GO" id="GO:0048038">
    <property type="term" value="F:quinone binding"/>
    <property type="evidence" value="ECO:0007669"/>
    <property type="project" value="UniProtKB-KW"/>
</dbReference>
<dbReference type="PANTHER" id="PTHR34573">
    <property type="entry name" value="VKC DOMAIN-CONTAINING PROTEIN"/>
    <property type="match status" value="1"/>
</dbReference>
<dbReference type="GO" id="GO:0016020">
    <property type="term" value="C:membrane"/>
    <property type="evidence" value="ECO:0007669"/>
    <property type="project" value="UniProtKB-SubCell"/>
</dbReference>
<evidence type="ECO:0000256" key="2">
    <source>
        <dbReference type="ARBA" id="ARBA00006214"/>
    </source>
</evidence>
<evidence type="ECO:0000256" key="6">
    <source>
        <dbReference type="ARBA" id="ARBA00023002"/>
    </source>
</evidence>
<dbReference type="Pfam" id="PF07884">
    <property type="entry name" value="VKOR"/>
    <property type="match status" value="1"/>
</dbReference>
<keyword evidence="7 10" id="KW-0472">Membrane</keyword>
<keyword evidence="5 10" id="KW-1133">Transmembrane helix</keyword>
<feature type="transmembrane region" description="Helical" evidence="10">
    <location>
        <begin position="107"/>
        <end position="129"/>
    </location>
</feature>
<organism evidence="12">
    <name type="scientific">Oscillatoriales cyanobacterium SpSt-418</name>
    <dbReference type="NCBI Taxonomy" id="2282169"/>
    <lineage>
        <taxon>Bacteria</taxon>
        <taxon>Bacillati</taxon>
        <taxon>Cyanobacteriota</taxon>
        <taxon>Cyanophyceae</taxon>
        <taxon>Oscillatoriophycideae</taxon>
        <taxon>Oscillatoriales</taxon>
    </lineage>
</organism>
<keyword evidence="8" id="KW-1015">Disulfide bond</keyword>
<comment type="similarity">
    <text evidence="2">Belongs to the VKOR family.</text>
</comment>
<name>A0A7C3PMS0_9CYAN</name>
<evidence type="ECO:0000256" key="8">
    <source>
        <dbReference type="ARBA" id="ARBA00023157"/>
    </source>
</evidence>